<dbReference type="Pfam" id="PF07454">
    <property type="entry name" value="SpoIIP"/>
    <property type="match status" value="1"/>
</dbReference>
<dbReference type="RefSeq" id="WP_126657178.1">
    <property type="nucleotide sequence ID" value="NZ_RYYR01000001.1"/>
</dbReference>
<keyword evidence="2" id="KW-1185">Reference proteome</keyword>
<organism evidence="1 2">
    <name type="scientific">Lysinibacillus antri</name>
    <dbReference type="NCBI Taxonomy" id="2498145"/>
    <lineage>
        <taxon>Bacteria</taxon>
        <taxon>Bacillati</taxon>
        <taxon>Bacillota</taxon>
        <taxon>Bacilli</taxon>
        <taxon>Bacillales</taxon>
        <taxon>Bacillaceae</taxon>
        <taxon>Lysinibacillus</taxon>
    </lineage>
</organism>
<comment type="caution">
    <text evidence="1">The sequence shown here is derived from an EMBL/GenBank/DDBJ whole genome shotgun (WGS) entry which is preliminary data.</text>
</comment>
<dbReference type="AlphaFoldDB" id="A0A432LIY7"/>
<dbReference type="InterPro" id="IPR010897">
    <property type="entry name" value="Spore_II_P"/>
</dbReference>
<evidence type="ECO:0000313" key="1">
    <source>
        <dbReference type="EMBL" id="RUL57064.1"/>
    </source>
</evidence>
<dbReference type="EMBL" id="RYYR01000001">
    <property type="protein sequence ID" value="RUL57064.1"/>
    <property type="molecule type" value="Genomic_DNA"/>
</dbReference>
<dbReference type="Proteomes" id="UP000287910">
    <property type="component" value="Unassembled WGS sequence"/>
</dbReference>
<accession>A0A432LIY7</accession>
<dbReference type="SUPFAM" id="SSF53187">
    <property type="entry name" value="Zn-dependent exopeptidases"/>
    <property type="match status" value="1"/>
</dbReference>
<protein>
    <submittedName>
        <fullName evidence="1">Stage II sporulation protein P</fullName>
    </submittedName>
</protein>
<reference evidence="1 2" key="1">
    <citation type="submission" date="2018-12" db="EMBL/GenBank/DDBJ databases">
        <title>Lysinibacillus antri sp. nov., isolated from a cave soil.</title>
        <authorList>
            <person name="Narsing Rao M.P."/>
            <person name="Zhang H."/>
            <person name="Dong Z.-Y."/>
            <person name="Niu X.-K."/>
            <person name="Zhang K."/>
            <person name="Fang B.-Z."/>
            <person name="Kang Y.-Q."/>
            <person name="Xiao M."/>
            <person name="Li W.-J."/>
        </authorList>
    </citation>
    <scope>NUCLEOTIDE SEQUENCE [LARGE SCALE GENOMIC DNA]</scope>
    <source>
        <strain evidence="1 2">SYSU K30002</strain>
    </source>
</reference>
<name>A0A432LIY7_9BACI</name>
<sequence>MLKKVQVIAVFLFFFFMLPIIAGLLPFPNNEKYKPPIVEEEKQVVFASTEVTTQETPTPDAPPIEEIVTDVTPPVDSFDVLFVFTHSHETYKPFVESEKGTVAVYDDQSNLLTMSQVMEDYFKLNGLNAKTLDVDVMSVMKQKGLTMSSAYKTVRPYISKELQQNSYDLVLDIHRDATKADKSTVSHNNVKYAKVAFVIGAENPNYKQNLSYANPLSQTMNQIIPNISRGIIEKKGAGVDGVYNQDLSKGLLLIEIGGIDNTEDEVYRTVAVLAQAISKTFMNQQLVKNAEATKPNTNDSNEL</sequence>
<gene>
    <name evidence="1" type="ORF">EK386_01195</name>
</gene>
<evidence type="ECO:0000313" key="2">
    <source>
        <dbReference type="Proteomes" id="UP000287910"/>
    </source>
</evidence>
<dbReference type="NCBIfam" id="TIGR02867">
    <property type="entry name" value="spore_II_P"/>
    <property type="match status" value="1"/>
</dbReference>
<proteinExistence type="predicted"/>